<dbReference type="Gene3D" id="3.40.830.10">
    <property type="entry name" value="LigB-like"/>
    <property type="match status" value="1"/>
</dbReference>
<reference evidence="6" key="2">
    <citation type="submission" date="2025-08" db="UniProtKB">
        <authorList>
            <consortium name="RefSeq"/>
        </authorList>
    </citation>
    <scope>IDENTIFICATION</scope>
    <source>
        <strain evidence="6">S238N-H82</strain>
        <tissue evidence="6">Testes</tissue>
    </source>
</reference>
<feature type="domain" description="Purple acid phosphatase C-terminal" evidence="4">
    <location>
        <begin position="808"/>
        <end position="874"/>
    </location>
</feature>
<dbReference type="SUPFAM" id="SSF56300">
    <property type="entry name" value="Metallo-dependent phosphatases"/>
    <property type="match status" value="1"/>
</dbReference>
<keyword evidence="1" id="KW-0325">Glycoprotein</keyword>
<dbReference type="OrthoDB" id="2132071at2759"/>
<feature type="region of interest" description="Disordered" evidence="2">
    <location>
        <begin position="531"/>
        <end position="553"/>
    </location>
</feature>
<dbReference type="Gene3D" id="3.60.21.10">
    <property type="match status" value="1"/>
</dbReference>
<reference evidence="5" key="1">
    <citation type="journal article" date="2020" name="Nat. Ecol. Evol.">
        <title>Deeply conserved synteny resolves early events in vertebrate evolution.</title>
        <authorList>
            <person name="Simakov O."/>
            <person name="Marletaz F."/>
            <person name="Yue J.X."/>
            <person name="O'Connell B."/>
            <person name="Jenkins J."/>
            <person name="Brandt A."/>
            <person name="Calef R."/>
            <person name="Tung C.H."/>
            <person name="Huang T.K."/>
            <person name="Schmutz J."/>
            <person name="Satoh N."/>
            <person name="Yu J.K."/>
            <person name="Putnam N.H."/>
            <person name="Green R.E."/>
            <person name="Rokhsar D.S."/>
        </authorList>
    </citation>
    <scope>NUCLEOTIDE SEQUENCE [LARGE SCALE GENOMIC DNA]</scope>
    <source>
        <strain evidence="5">S238N-H82</strain>
    </source>
</reference>
<proteinExistence type="predicted"/>
<dbReference type="Proteomes" id="UP000001554">
    <property type="component" value="Chromosome 2"/>
</dbReference>
<dbReference type="RefSeq" id="XP_035667963.1">
    <property type="nucleotide sequence ID" value="XM_035812070.1"/>
</dbReference>
<protein>
    <submittedName>
        <fullName evidence="6">Uncharacterized protein LOC118410380</fullName>
    </submittedName>
</protein>
<evidence type="ECO:0000256" key="2">
    <source>
        <dbReference type="SAM" id="MobiDB-lite"/>
    </source>
</evidence>
<dbReference type="PROSITE" id="PS51257">
    <property type="entry name" value="PROKAR_LIPOPROTEIN"/>
    <property type="match status" value="1"/>
</dbReference>
<evidence type="ECO:0000259" key="4">
    <source>
        <dbReference type="Pfam" id="PF14008"/>
    </source>
</evidence>
<sequence>MFLERYRADYLRSAVAVVVVLSCLVTDAVEGKVVGAFVLPHGGIALDPARFNTTNQTALEQAWQIHSAARKVGHQINRLSPDLLFLSTPHGVADLTNFLFYLNPEAYGSADTDNCVCPPCCYNVSVDINSEMSETLVEKLKREGVMISGLSAFGPPGGADEPFPLRWAEVIPLHFIPHLNTTSVVVLSHPSRRYNHSVAMVPELLRLGKSLYKELEASKERVVVIVSADLAHTHSADGPYGFSPAAQPFDQACGEWASTLDPTPLLVNATSLVDDALSCGYTGLVMLHAILSTSSIWRPTLLVNHHPSYYGMMVASFLPELQPYVRWGAAGKTRRLVDFLERVGQRKESSEQVFMSQVGADLEVQVRARQPESDRLLVSPGSHEVRTGGVLGLHLSLAGVGQVRAMWMNPVPFTAPSDFKPQCAYTVLQSDSAVKKQPTNRQPLASIHRRWKVNNGHNDDKRPNVLKDGKAAPSVAVGRAYTYTAGNFNATLNEAVMKYEPGSVPVTISYQCGDVNYGISPPYNFTIQPTTVQKRSDAEEPAQKKSMIKSSKNFSSETASKVLPGRTCADDTCVDGGERVGKVALIADMGVEEDSFTIRSILRQVDQDELDFVLHAGDISYADNFGTTYRSSDGNNSWVWVQYMASLHDVTARVPYMTCPGNHEKQFDFAAYRNWLHMPWNESESSSPYYFSFDYLGVHFVGISTEHDMRGNSSQHRWLEQDLRTADLNRARTPWILVFGHRPLYCSSAALWTTRCTTEAREYRSDIEELFVRYHVDVYVCGHNHQYERSWPVSGGNVTAKNYHNPAATVHIVTGAAGNPEGNDPSYVPEFLAPWRAGYSLTMKTGWTLMEVNSTALAFSYIHSADASGGKVVDRFTITKTP</sequence>
<feature type="domain" description="Calcineurin-like phosphoesterase" evidence="3">
    <location>
        <begin position="582"/>
        <end position="787"/>
    </location>
</feature>
<evidence type="ECO:0000256" key="1">
    <source>
        <dbReference type="ARBA" id="ARBA00023180"/>
    </source>
</evidence>
<dbReference type="AlphaFoldDB" id="A0A9J7KPV0"/>
<dbReference type="PANTHER" id="PTHR45867:SF3">
    <property type="entry name" value="ACID PHOSPHATASE TYPE 7"/>
    <property type="match status" value="1"/>
</dbReference>
<accession>A0A9J7KPV0</accession>
<evidence type="ECO:0000313" key="5">
    <source>
        <dbReference type="Proteomes" id="UP000001554"/>
    </source>
</evidence>
<dbReference type="InterPro" id="IPR029052">
    <property type="entry name" value="Metallo-depent_PP-like"/>
</dbReference>
<dbReference type="PANTHER" id="PTHR45867">
    <property type="entry name" value="PURPLE ACID PHOSPHATASE"/>
    <property type="match status" value="1"/>
</dbReference>
<gene>
    <name evidence="6" type="primary">LOC118410380</name>
</gene>
<evidence type="ECO:0000313" key="6">
    <source>
        <dbReference type="RefSeq" id="XP_035667963.1"/>
    </source>
</evidence>
<dbReference type="InterPro" id="IPR041792">
    <property type="entry name" value="MPP_PAP"/>
</dbReference>
<organism evidence="5 6">
    <name type="scientific">Branchiostoma floridae</name>
    <name type="common">Florida lancelet</name>
    <name type="synonym">Amphioxus</name>
    <dbReference type="NCBI Taxonomy" id="7739"/>
    <lineage>
        <taxon>Eukaryota</taxon>
        <taxon>Metazoa</taxon>
        <taxon>Chordata</taxon>
        <taxon>Cephalochordata</taxon>
        <taxon>Leptocardii</taxon>
        <taxon>Amphioxiformes</taxon>
        <taxon>Branchiostomatidae</taxon>
        <taxon>Branchiostoma</taxon>
    </lineage>
</organism>
<dbReference type="GO" id="GO:0016787">
    <property type="term" value="F:hydrolase activity"/>
    <property type="evidence" value="ECO:0007669"/>
    <property type="project" value="InterPro"/>
</dbReference>
<dbReference type="Pfam" id="PF14008">
    <property type="entry name" value="Metallophos_C"/>
    <property type="match status" value="1"/>
</dbReference>
<dbReference type="InterPro" id="IPR004843">
    <property type="entry name" value="Calcineurin-like_PHP"/>
</dbReference>
<dbReference type="CDD" id="cd00839">
    <property type="entry name" value="MPP_PAPs"/>
    <property type="match status" value="1"/>
</dbReference>
<dbReference type="KEGG" id="bfo:118410380"/>
<evidence type="ECO:0000259" key="3">
    <source>
        <dbReference type="Pfam" id="PF00149"/>
    </source>
</evidence>
<dbReference type="Pfam" id="PF00149">
    <property type="entry name" value="Metallophos"/>
    <property type="match status" value="1"/>
</dbReference>
<keyword evidence="5" id="KW-1185">Reference proteome</keyword>
<dbReference type="GeneID" id="118410380"/>
<name>A0A9J7KPV0_BRAFL</name>
<dbReference type="InterPro" id="IPR025733">
    <property type="entry name" value="PAPs_C"/>
</dbReference>
<feature type="compositionally biased region" description="Basic and acidic residues" evidence="2">
    <location>
        <begin position="534"/>
        <end position="543"/>
    </location>
</feature>